<feature type="compositionally biased region" description="Acidic residues" evidence="1">
    <location>
        <begin position="1176"/>
        <end position="1189"/>
    </location>
</feature>
<evidence type="ECO:0000313" key="2">
    <source>
        <dbReference type="EMBL" id="EKM51867.1"/>
    </source>
</evidence>
<keyword evidence="3" id="KW-1185">Reference proteome</keyword>
<dbReference type="OrthoDB" id="2591260at2759"/>
<gene>
    <name evidence="2" type="ORF">PHACADRAFT_187259</name>
</gene>
<dbReference type="KEGG" id="pco:PHACADRAFT_187259"/>
<feature type="region of interest" description="Disordered" evidence="1">
    <location>
        <begin position="1418"/>
        <end position="1490"/>
    </location>
</feature>
<feature type="region of interest" description="Disordered" evidence="1">
    <location>
        <begin position="49"/>
        <end position="87"/>
    </location>
</feature>
<dbReference type="RefSeq" id="XP_007399660.1">
    <property type="nucleotide sequence ID" value="XM_007399598.1"/>
</dbReference>
<feature type="region of interest" description="Disordered" evidence="1">
    <location>
        <begin position="1370"/>
        <end position="1401"/>
    </location>
</feature>
<accession>K5WNJ3</accession>
<feature type="compositionally biased region" description="Low complexity" evidence="1">
    <location>
        <begin position="1267"/>
        <end position="1278"/>
    </location>
</feature>
<feature type="region of interest" description="Disordered" evidence="1">
    <location>
        <begin position="1"/>
        <end position="35"/>
    </location>
</feature>
<dbReference type="STRING" id="650164.K5WNJ3"/>
<dbReference type="SUPFAM" id="SSF48371">
    <property type="entry name" value="ARM repeat"/>
    <property type="match status" value="1"/>
</dbReference>
<feature type="region of interest" description="Disordered" evidence="1">
    <location>
        <begin position="226"/>
        <end position="257"/>
    </location>
</feature>
<dbReference type="GeneID" id="18910412"/>
<dbReference type="EMBL" id="JH930476">
    <property type="protein sequence ID" value="EKM51867.1"/>
    <property type="molecule type" value="Genomic_DNA"/>
</dbReference>
<feature type="compositionally biased region" description="Low complexity" evidence="1">
    <location>
        <begin position="1193"/>
        <end position="1204"/>
    </location>
</feature>
<evidence type="ECO:0000313" key="3">
    <source>
        <dbReference type="Proteomes" id="UP000008370"/>
    </source>
</evidence>
<feature type="compositionally biased region" description="Low complexity" evidence="1">
    <location>
        <begin position="53"/>
        <end position="67"/>
    </location>
</feature>
<dbReference type="Proteomes" id="UP000008370">
    <property type="component" value="Unassembled WGS sequence"/>
</dbReference>
<feature type="compositionally biased region" description="Basic and acidic residues" evidence="1">
    <location>
        <begin position="17"/>
        <end position="35"/>
    </location>
</feature>
<sequence>MTWPIKSPCHRSSSTLRTKDEYPRWDRPGPGPKRLEKFRTQLVNTSRYGHLAGSSSSRLRPSRSGLLTMSLPTPPGTSHRAEKENKRPGFPRVAWAEEPEYHTLVDISQCLKVFTSSTATPTRSILKKSNYAELPSLEPDVRETTPEPSDPLVNLHYLDNPVSRLLASDAAMRDIIESYNILMARLRLCVVDDSNTDASWPLFQPLRKNRDALVQAMCRDLGRALEEPTAAEDEEESRVLPSPEKSPKKRGMTAEQAKRARDLCTTAHSAMKFLSMVFTLPYLFNIFEESHLADLLTGVLAIPLTPKLPTPNARKTCALAISLLQMQRLPEVILLPARDRIAYALRRGIEGELGKEGKKGSCNDGLRAIHDLSIHYPATFVPAFAEILPAVFSQLLAPTVALRLQACHALGGFSFGLASLPVESTHSRVASMVALWLTKAPLGTPSKKPSSPSKDPLIIRTLRTTLGATDPKHAAQGPVWGLSVLSSLIVMLGSQVHVDERMTKILTPLLSFAMRHQKSSVRALVCLIWRVMTWAYFQPVCPKLSEVDEDLDEPQEQYVLDYTDAERKHHMVRLEESWTVVSTVVDMGAGVSTLCALLGTPATTVSHTEWAIKKSLAIIEDMIAKGGQTCKEAVDALATLVCPTHGQQSTSVFDVPEALDDDTEWNPMKLLPLGLFSANPGLLTTEYSALSTAVRPLFGDCPHVEDLRALTKDELTIDWVFDTIINIWKDGWGSMSCSWNEPLPIEMLDIWSGLWAAAVSIVKDDVDSEQLLSSLAHRAVNLIIIILRSDKFDLSGHTSDDIDFPHTAGPGRGLPKRRWKPALKLRLARELWRRLRDVFGHCDALTTQAERLLVVLERKETELVVKPELPDEVRGEWALMCAEVVGCCEDKEMSAFWGMSHKPKWRASSWTESVRRVVWTQWVQKWGEEEASWESSVLLLAAPFLDVNAWDMSNENLDTWDRFLKQTIDRALDNGHDSVGVVDAIARMVAPQGSLSLLSSTRISDLLLSHLDISEAPIVPASLCELVNDTLDTSYPPMEQNKLPSIWLLRTLTRTLDACPVELVEHLLECVQDGLCRWISDESQALSDEEYSSDVVPVYQTAAVVLMSVPAKADVVERFAGLLHSAFVGRDKPETMVQAFVDLWETTYKSVPSPEDGWSEKILACLHTSGLAVPDEPADVESSDAEEVEDHLLGLPPSSDDVPLSPEVPSPKTLAAPFVLFSPVRKFRGLPYPTTPTTAKSRLVTPSRPHKSSSPVQPMGPLLIFESPSRSPTRSPISPKKRTPGPGIRGSDKENASPLHLIASVAERITQRSPLPTGGPVLGKRSFDLDDDEEYLAEGSKRAKRDVPMAALNQPAKFDARAPVLPPYLATSKISPSRPSPSKKVLDFKTPSNPKKRKGMVLDAVEVPTMREVMRTTVSFDVPATSERPTKQKDLRRTQSAVKLSEQAIRSPSPAKKRKTAPLPEKSRRRNNDDSHDGWTPSSSLNSTLSRLRDMEAIGSDDSIMLEQSVGSDSDIPSSDDDPNRFLGVVTPHRLMSPAIRRLKDFDDFTEEPGSDDSNVPRRADVGREDEAMHDVVASKYDSQSVGPTGLVQSIKTCICV</sequence>
<feature type="region of interest" description="Disordered" evidence="1">
    <location>
        <begin position="1175"/>
        <end position="1204"/>
    </location>
</feature>
<dbReference type="InParanoid" id="K5WNJ3"/>
<protein>
    <recommendedName>
        <fullName evidence="4">Telomere-associated protein Rif1 N-terminal domain-containing protein</fullName>
    </recommendedName>
</protein>
<organism evidence="2 3">
    <name type="scientific">Phanerochaete carnosa (strain HHB-10118-sp)</name>
    <name type="common">White-rot fungus</name>
    <name type="synonym">Peniophora carnosa</name>
    <dbReference type="NCBI Taxonomy" id="650164"/>
    <lineage>
        <taxon>Eukaryota</taxon>
        <taxon>Fungi</taxon>
        <taxon>Dikarya</taxon>
        <taxon>Basidiomycota</taxon>
        <taxon>Agaricomycotina</taxon>
        <taxon>Agaricomycetes</taxon>
        <taxon>Polyporales</taxon>
        <taxon>Phanerochaetaceae</taxon>
        <taxon>Phanerochaete</taxon>
    </lineage>
</organism>
<feature type="compositionally biased region" description="Low complexity" evidence="1">
    <location>
        <begin position="1372"/>
        <end position="1383"/>
    </location>
</feature>
<name>K5WNJ3_PHACS</name>
<feature type="compositionally biased region" description="Basic and acidic residues" evidence="1">
    <location>
        <begin position="1559"/>
        <end position="1568"/>
    </location>
</feature>
<feature type="compositionally biased region" description="Basic and acidic residues" evidence="1">
    <location>
        <begin position="1428"/>
        <end position="1437"/>
    </location>
</feature>
<proteinExistence type="predicted"/>
<dbReference type="InterPro" id="IPR016024">
    <property type="entry name" value="ARM-type_fold"/>
</dbReference>
<evidence type="ECO:0008006" key="4">
    <source>
        <dbReference type="Google" id="ProtNLM"/>
    </source>
</evidence>
<evidence type="ECO:0000256" key="1">
    <source>
        <dbReference type="SAM" id="MobiDB-lite"/>
    </source>
</evidence>
<reference evidence="2 3" key="1">
    <citation type="journal article" date="2012" name="BMC Genomics">
        <title>Comparative genomics of the white-rot fungi, Phanerochaete carnosa and P. chrysosporium, to elucidate the genetic basis of the distinct wood types they colonize.</title>
        <authorList>
            <person name="Suzuki H."/>
            <person name="MacDonald J."/>
            <person name="Syed K."/>
            <person name="Salamov A."/>
            <person name="Hori C."/>
            <person name="Aerts A."/>
            <person name="Henrissat B."/>
            <person name="Wiebenga A."/>
            <person name="vanKuyk P.A."/>
            <person name="Barry K."/>
            <person name="Lindquist E."/>
            <person name="LaButti K."/>
            <person name="Lapidus A."/>
            <person name="Lucas S."/>
            <person name="Coutinho P."/>
            <person name="Gong Y."/>
            <person name="Samejima M."/>
            <person name="Mahadevan R."/>
            <person name="Abou-Zaid M."/>
            <person name="de Vries R.P."/>
            <person name="Igarashi K."/>
            <person name="Yadav J.S."/>
            <person name="Grigoriev I.V."/>
            <person name="Master E.R."/>
        </authorList>
    </citation>
    <scope>NUCLEOTIDE SEQUENCE [LARGE SCALE GENOMIC DNA]</scope>
    <source>
        <strain evidence="2 3">HHB-10118-sp</strain>
    </source>
</reference>
<feature type="region of interest" description="Disordered" evidence="1">
    <location>
        <begin position="1232"/>
        <end position="1297"/>
    </location>
</feature>
<dbReference type="HOGENOM" id="CLU_001598_0_0_1"/>
<feature type="region of interest" description="Disordered" evidence="1">
    <location>
        <begin position="1546"/>
        <end position="1568"/>
    </location>
</feature>